<organism evidence="2 3">
    <name type="scientific">Aspergillus vadensis (strain CBS 113365 / IMI 142717 / IBT 24658)</name>
    <dbReference type="NCBI Taxonomy" id="1448311"/>
    <lineage>
        <taxon>Eukaryota</taxon>
        <taxon>Fungi</taxon>
        <taxon>Dikarya</taxon>
        <taxon>Ascomycota</taxon>
        <taxon>Pezizomycotina</taxon>
        <taxon>Eurotiomycetes</taxon>
        <taxon>Eurotiomycetidae</taxon>
        <taxon>Eurotiales</taxon>
        <taxon>Aspergillaceae</taxon>
        <taxon>Aspergillus</taxon>
        <taxon>Aspergillus subgen. Circumdati</taxon>
    </lineage>
</organism>
<dbReference type="EMBL" id="KZ821617">
    <property type="protein sequence ID" value="PYH72297.1"/>
    <property type="molecule type" value="Genomic_DNA"/>
</dbReference>
<proteinExistence type="predicted"/>
<reference evidence="2" key="1">
    <citation type="submission" date="2016-12" db="EMBL/GenBank/DDBJ databases">
        <title>The genomes of Aspergillus section Nigri reveals drivers in fungal speciation.</title>
        <authorList>
            <consortium name="DOE Joint Genome Institute"/>
            <person name="Vesth T.C."/>
            <person name="Nybo J."/>
            <person name="Theobald S."/>
            <person name="Brandl J."/>
            <person name="Frisvad J.C."/>
            <person name="Nielsen K.F."/>
            <person name="Lyhne E.K."/>
            <person name="Kogle M.E."/>
            <person name="Kuo A."/>
            <person name="Riley R."/>
            <person name="Clum A."/>
            <person name="Nolan M."/>
            <person name="Lipzen A."/>
            <person name="Salamov A."/>
            <person name="Henrissat B."/>
            <person name="Wiebenga A."/>
            <person name="De Vries R.P."/>
            <person name="Grigoriev I.V."/>
            <person name="Mortensen U.H."/>
            <person name="Andersen M.R."/>
            <person name="Baker S.E."/>
        </authorList>
    </citation>
    <scope>NUCLEOTIDE SEQUENCE [LARGE SCALE GENOMIC DNA]</scope>
    <source>
        <strain evidence="2">CBS 113365</strain>
    </source>
</reference>
<keyword evidence="1" id="KW-1133">Transmembrane helix</keyword>
<feature type="transmembrane region" description="Helical" evidence="1">
    <location>
        <begin position="83"/>
        <end position="103"/>
    </location>
</feature>
<feature type="transmembrane region" description="Helical" evidence="1">
    <location>
        <begin position="152"/>
        <end position="178"/>
    </location>
</feature>
<accession>A0A319BI31</accession>
<protein>
    <submittedName>
        <fullName evidence="2">Uncharacterized protein</fullName>
    </submittedName>
</protein>
<dbReference type="GeneID" id="37206512"/>
<evidence type="ECO:0000313" key="2">
    <source>
        <dbReference type="EMBL" id="PYH72297.1"/>
    </source>
</evidence>
<sequence length="217" mass="24270">MTFVHLFLGDVNNIRTQSNNNLSSSSIGSSCPRFFPILHSLFQCMQQLLWQLNTGGSPVGRGRSPQCSCQFGRHGTHSLLSSFATPFLALLLFPLGASLLLLSHIERTRFIYFISGYYSSLSSPLVSQSYLSSHNNLPFHLEPEGTSNIRQGALYLVLCLTTISTFLRLGVVNFAFGINNMPGDRESRFCRFCSRPGHEDTQCNFLTLCRGLYELVR</sequence>
<dbReference type="Proteomes" id="UP000248405">
    <property type="component" value="Unassembled WGS sequence"/>
</dbReference>
<feature type="transmembrane region" description="Helical" evidence="1">
    <location>
        <begin position="110"/>
        <end position="132"/>
    </location>
</feature>
<name>A0A319BI31_ASPVC</name>
<dbReference type="AlphaFoldDB" id="A0A319BI31"/>
<dbReference type="RefSeq" id="XP_025566091.1">
    <property type="nucleotide sequence ID" value="XM_025701920.1"/>
</dbReference>
<keyword evidence="1" id="KW-0812">Transmembrane</keyword>
<gene>
    <name evidence="2" type="ORF">BO88DRAFT_210088</name>
</gene>
<keyword evidence="1" id="KW-0472">Membrane</keyword>
<keyword evidence="3" id="KW-1185">Reference proteome</keyword>
<evidence type="ECO:0000256" key="1">
    <source>
        <dbReference type="SAM" id="Phobius"/>
    </source>
</evidence>
<evidence type="ECO:0000313" key="3">
    <source>
        <dbReference type="Proteomes" id="UP000248405"/>
    </source>
</evidence>
<dbReference type="OrthoDB" id="4503521at2759"/>